<dbReference type="EMBL" id="MN740545">
    <property type="protein sequence ID" value="QHS77367.1"/>
    <property type="molecule type" value="Genomic_DNA"/>
</dbReference>
<protein>
    <submittedName>
        <fullName evidence="1">Uncharacterized protein</fullName>
    </submittedName>
</protein>
<organism evidence="1">
    <name type="scientific">viral metagenome</name>
    <dbReference type="NCBI Taxonomy" id="1070528"/>
    <lineage>
        <taxon>unclassified sequences</taxon>
        <taxon>metagenomes</taxon>
        <taxon>organismal metagenomes</taxon>
    </lineage>
</organism>
<evidence type="ECO:0000313" key="1">
    <source>
        <dbReference type="EMBL" id="QHS77367.1"/>
    </source>
</evidence>
<accession>A0A6C0ACD0</accession>
<sequence length="243" mass="29080">MLRVGRVVYDRNGKANLPKYNGFTKVIVLMKSSPFWELSPYYLKNENGEIMENIWQFSKVYEKVPKVKLFYSRYDKTVIWEHREEKHIEDNKINNNYKKWREKGFKNSYAVRYPVTFSQRHTVKYSLKSIDDPNKKLGYIEARKKIYGPEYVNLVKKQAKFKSLQERLKKGENLLIIEVDGPHQESLPYYMGKYSLKKDFIEQNTMLVNEENIKIMLNDEKHNFGHGYCLAVALLDKEKEWLI</sequence>
<name>A0A6C0ACD0_9ZZZZ</name>
<dbReference type="AlphaFoldDB" id="A0A6C0ACD0"/>
<proteinExistence type="predicted"/>
<reference evidence="1" key="1">
    <citation type="journal article" date="2020" name="Nature">
        <title>Giant virus diversity and host interactions through global metagenomics.</title>
        <authorList>
            <person name="Schulz F."/>
            <person name="Roux S."/>
            <person name="Paez-Espino D."/>
            <person name="Jungbluth S."/>
            <person name="Walsh D.A."/>
            <person name="Denef V.J."/>
            <person name="McMahon K.D."/>
            <person name="Konstantinidis K.T."/>
            <person name="Eloe-Fadrosh E.A."/>
            <person name="Kyrpides N.C."/>
            <person name="Woyke T."/>
        </authorList>
    </citation>
    <scope>NUCLEOTIDE SEQUENCE</scope>
    <source>
        <strain evidence="1">GVMAG-S-1004661-13</strain>
    </source>
</reference>